<organism evidence="2 3">
    <name type="scientific">Halalkalibacter akibai (strain ATCC 43226 / DSM 21942 / CIP 109018 / JCM 9157 / 1139)</name>
    <name type="common">Bacillus akibai</name>
    <dbReference type="NCBI Taxonomy" id="1236973"/>
    <lineage>
        <taxon>Bacteria</taxon>
        <taxon>Bacillati</taxon>
        <taxon>Bacillota</taxon>
        <taxon>Bacilli</taxon>
        <taxon>Bacillales</taxon>
        <taxon>Bacillaceae</taxon>
        <taxon>Halalkalibacter</taxon>
    </lineage>
</organism>
<dbReference type="OrthoDB" id="2596219at2"/>
<keyword evidence="1" id="KW-0812">Transmembrane</keyword>
<evidence type="ECO:0000313" key="3">
    <source>
        <dbReference type="Proteomes" id="UP000018896"/>
    </source>
</evidence>
<feature type="transmembrane region" description="Helical" evidence="1">
    <location>
        <begin position="218"/>
        <end position="236"/>
    </location>
</feature>
<dbReference type="Proteomes" id="UP000018896">
    <property type="component" value="Unassembled WGS sequence"/>
</dbReference>
<dbReference type="AlphaFoldDB" id="W4QXF8"/>
<gene>
    <name evidence="2" type="ORF">JCM9157_3785</name>
</gene>
<reference evidence="2 3" key="1">
    <citation type="journal article" date="2014" name="Genome Announc.">
        <title>Draft Genome Sequences of Three Alkaliphilic Bacillus Strains, Bacillus wakoensis JCM 9140T, Bacillus akibai JCM 9157T, and Bacillus hemicellulosilyticus JCM 9152T.</title>
        <authorList>
            <person name="Yuki M."/>
            <person name="Oshima K."/>
            <person name="Suda W."/>
            <person name="Oshida Y."/>
            <person name="Kitamura K."/>
            <person name="Iida T."/>
            <person name="Hattori M."/>
            <person name="Ohkuma M."/>
        </authorList>
    </citation>
    <scope>NUCLEOTIDE SEQUENCE [LARGE SCALE GENOMIC DNA]</scope>
    <source>
        <strain evidence="2 3">JCM 9157</strain>
    </source>
</reference>
<accession>W4QXF8</accession>
<keyword evidence="1" id="KW-0472">Membrane</keyword>
<dbReference type="EMBL" id="BAUV01000038">
    <property type="protein sequence ID" value="GAE36587.1"/>
    <property type="molecule type" value="Genomic_DNA"/>
</dbReference>
<feature type="transmembrane region" description="Helical" evidence="1">
    <location>
        <begin position="166"/>
        <end position="186"/>
    </location>
</feature>
<feature type="transmembrane region" description="Helical" evidence="1">
    <location>
        <begin position="59"/>
        <end position="80"/>
    </location>
</feature>
<sequence length="237" mass="28238">MQQYQTGLSLLFWGLILTFFNFNLNEMSILPNFVGFIIIIFAIKKMVPLSQQIQKLLPWTYIMVVLSFFNWFSPLFDYSITSHNSELSGFNIETPELNFFSLIDTLEIVIGLIFTYFLMNFYISLARASVEERWSELYQRRKRFYMWTHGLMAFLIPLAMLMPQLFVLPMLVIMILVFIATIRVLMTSYRIMKLAEEDKMVFEDMTEMEQFDFEKNKGRVLTVILLYLFVWLLVFLV</sequence>
<comment type="caution">
    <text evidence="2">The sequence shown here is derived from an EMBL/GenBank/DDBJ whole genome shotgun (WGS) entry which is preliminary data.</text>
</comment>
<feature type="transmembrane region" description="Helical" evidence="1">
    <location>
        <begin position="144"/>
        <end position="160"/>
    </location>
</feature>
<evidence type="ECO:0000256" key="1">
    <source>
        <dbReference type="SAM" id="Phobius"/>
    </source>
</evidence>
<evidence type="ECO:0000313" key="2">
    <source>
        <dbReference type="EMBL" id="GAE36587.1"/>
    </source>
</evidence>
<keyword evidence="3" id="KW-1185">Reference proteome</keyword>
<keyword evidence="1" id="KW-1133">Transmembrane helix</keyword>
<feature type="transmembrane region" description="Helical" evidence="1">
    <location>
        <begin position="100"/>
        <end position="123"/>
    </location>
</feature>
<feature type="transmembrane region" description="Helical" evidence="1">
    <location>
        <begin position="29"/>
        <end position="47"/>
    </location>
</feature>
<proteinExistence type="predicted"/>
<dbReference type="RefSeq" id="WP_035666653.1">
    <property type="nucleotide sequence ID" value="NZ_BAUV01000038.1"/>
</dbReference>
<feature type="transmembrane region" description="Helical" evidence="1">
    <location>
        <begin position="7"/>
        <end position="23"/>
    </location>
</feature>
<protein>
    <submittedName>
        <fullName evidence="2">Uncharacterized protein</fullName>
    </submittedName>
</protein>
<name>W4QXF8_HALA3</name>